<protein>
    <submittedName>
        <fullName evidence="1">Type II secretion system protein</fullName>
    </submittedName>
</protein>
<dbReference type="EMBL" id="JBGUBD010000021">
    <property type="protein sequence ID" value="MFA9480429.1"/>
    <property type="molecule type" value="Genomic_DNA"/>
</dbReference>
<evidence type="ECO:0000313" key="1">
    <source>
        <dbReference type="EMBL" id="MFA9480429.1"/>
    </source>
</evidence>
<dbReference type="SUPFAM" id="SSF54523">
    <property type="entry name" value="Pili subunits"/>
    <property type="match status" value="1"/>
</dbReference>
<keyword evidence="2" id="KW-1185">Reference proteome</keyword>
<accession>A0ABV4UC67</accession>
<dbReference type="Proteomes" id="UP001575105">
    <property type="component" value="Unassembled WGS sequence"/>
</dbReference>
<dbReference type="InterPro" id="IPR045584">
    <property type="entry name" value="Pilin-like"/>
</dbReference>
<dbReference type="NCBIfam" id="TIGR02532">
    <property type="entry name" value="IV_pilin_GFxxxE"/>
    <property type="match status" value="1"/>
</dbReference>
<dbReference type="PANTHER" id="PTHR30093">
    <property type="entry name" value="GENERAL SECRETION PATHWAY PROTEIN G"/>
    <property type="match status" value="1"/>
</dbReference>
<organism evidence="1 2">
    <name type="scientific">Natronomicrosphaera hydrolytica</name>
    <dbReference type="NCBI Taxonomy" id="3242702"/>
    <lineage>
        <taxon>Bacteria</taxon>
        <taxon>Pseudomonadati</taxon>
        <taxon>Planctomycetota</taxon>
        <taxon>Phycisphaerae</taxon>
        <taxon>Phycisphaerales</taxon>
        <taxon>Phycisphaeraceae</taxon>
        <taxon>Natronomicrosphaera</taxon>
    </lineage>
</organism>
<evidence type="ECO:0000313" key="2">
    <source>
        <dbReference type="Proteomes" id="UP001575105"/>
    </source>
</evidence>
<dbReference type="RefSeq" id="WP_425347350.1">
    <property type="nucleotide sequence ID" value="NZ_JBGUBD010000021.1"/>
</dbReference>
<dbReference type="InterPro" id="IPR012902">
    <property type="entry name" value="N_methyl_site"/>
</dbReference>
<name>A0ABV4UC67_9BACT</name>
<gene>
    <name evidence="1" type="ORF">ACERK3_19345</name>
</gene>
<reference evidence="1 2" key="1">
    <citation type="submission" date="2024-08" db="EMBL/GenBank/DDBJ databases">
        <title>Whole-genome sequencing of halo(alkali)philic microorganisms from hypersaline lakes.</title>
        <authorList>
            <person name="Sorokin D.Y."/>
            <person name="Merkel A.Y."/>
            <person name="Messina E."/>
            <person name="Yakimov M."/>
        </authorList>
    </citation>
    <scope>NUCLEOTIDE SEQUENCE [LARGE SCALE GENOMIC DNA]</scope>
    <source>
        <strain evidence="1 2">AB-hyl4</strain>
    </source>
</reference>
<dbReference type="Gene3D" id="3.30.700.10">
    <property type="entry name" value="Glycoprotein, Type 4 Pilin"/>
    <property type="match status" value="1"/>
</dbReference>
<proteinExistence type="predicted"/>
<sequence length="244" mass="27065">MNRRQAFTLIELLVVISIISLLIGLLLPALQQARAAARAMVCLGQQRQLGIVHQIHLGDQDDYLFTPIVNDNLWPWFLASRYPEATNSPSSMTEVGQSLLVCPDDAEPYGAPAPLDYAFYKVERGGSYALNFDHFTNGPSGGWIAMGGNRAGMDQNDDRNWRSERSSVIRNPSSNIMLWDSNAPRVASAPEFVHYRFDRDFLAMLPDPLRHAGGAGNLLFMDGHASSMQPEEITVDLITWDGSN</sequence>
<comment type="caution">
    <text evidence="1">The sequence shown here is derived from an EMBL/GenBank/DDBJ whole genome shotgun (WGS) entry which is preliminary data.</text>
</comment>
<dbReference type="Pfam" id="PF07963">
    <property type="entry name" value="N_methyl"/>
    <property type="match status" value="1"/>
</dbReference>
<dbReference type="PANTHER" id="PTHR30093:SF2">
    <property type="entry name" value="TYPE II SECRETION SYSTEM PROTEIN H"/>
    <property type="match status" value="1"/>
</dbReference>